<dbReference type="AlphaFoldDB" id="A0A2J8ABH7"/>
<proteinExistence type="predicted"/>
<evidence type="ECO:0000313" key="4">
    <source>
        <dbReference type="Proteomes" id="UP000236333"/>
    </source>
</evidence>
<keyword evidence="4" id="KW-1185">Reference proteome</keyword>
<reference evidence="3 4" key="1">
    <citation type="journal article" date="2017" name="Mol. Biol. Evol.">
        <title>The 4-celled Tetrabaena socialis nuclear genome reveals the essential components for genetic control of cell number at the origin of multicellularity in the volvocine lineage.</title>
        <authorList>
            <person name="Featherston J."/>
            <person name="Arakaki Y."/>
            <person name="Hanschen E.R."/>
            <person name="Ferris P.J."/>
            <person name="Michod R.E."/>
            <person name="Olson B.J.S.C."/>
            <person name="Nozaki H."/>
            <person name="Durand P.M."/>
        </authorList>
    </citation>
    <scope>NUCLEOTIDE SEQUENCE [LARGE SCALE GENOMIC DNA]</scope>
    <source>
        <strain evidence="3 4">NIES-571</strain>
    </source>
</reference>
<dbReference type="InterPro" id="IPR039867">
    <property type="entry name" value="Furry/Tao3/Mor2"/>
</dbReference>
<dbReference type="GO" id="GO:0005938">
    <property type="term" value="C:cell cortex"/>
    <property type="evidence" value="ECO:0007669"/>
    <property type="project" value="TreeGrafter"/>
</dbReference>
<comment type="caution">
    <text evidence="3">The sequence shown here is derived from an EMBL/GenBank/DDBJ whole genome shotgun (WGS) entry which is preliminary data.</text>
</comment>
<dbReference type="Proteomes" id="UP000236333">
    <property type="component" value="Unassembled WGS sequence"/>
</dbReference>
<evidence type="ECO:0000259" key="2">
    <source>
        <dbReference type="Pfam" id="PF14228"/>
    </source>
</evidence>
<evidence type="ECO:0000256" key="1">
    <source>
        <dbReference type="SAM" id="MobiDB-lite"/>
    </source>
</evidence>
<dbReference type="Pfam" id="PF14228">
    <property type="entry name" value="MOR2-PAG1_mid"/>
    <property type="match status" value="1"/>
</dbReference>
<dbReference type="GO" id="GO:0000902">
    <property type="term" value="P:cell morphogenesis"/>
    <property type="evidence" value="ECO:0007669"/>
    <property type="project" value="InterPro"/>
</dbReference>
<dbReference type="InterPro" id="IPR029473">
    <property type="entry name" value="MOR2-PAG1_mid"/>
</dbReference>
<evidence type="ECO:0000313" key="3">
    <source>
        <dbReference type="EMBL" id="PNH09882.1"/>
    </source>
</evidence>
<feature type="compositionally biased region" description="Gly residues" evidence="1">
    <location>
        <begin position="123"/>
        <end position="133"/>
    </location>
</feature>
<feature type="compositionally biased region" description="Gly residues" evidence="1">
    <location>
        <begin position="84"/>
        <end position="101"/>
    </location>
</feature>
<accession>A0A2J8ABH7</accession>
<feature type="domain" description="Cell morphogenesis central region" evidence="2">
    <location>
        <begin position="128"/>
        <end position="203"/>
    </location>
</feature>
<name>A0A2J8ABH7_9CHLO</name>
<feature type="region of interest" description="Disordered" evidence="1">
    <location>
        <begin position="65"/>
        <end position="133"/>
    </location>
</feature>
<organism evidence="3 4">
    <name type="scientific">Tetrabaena socialis</name>
    <dbReference type="NCBI Taxonomy" id="47790"/>
    <lineage>
        <taxon>Eukaryota</taxon>
        <taxon>Viridiplantae</taxon>
        <taxon>Chlorophyta</taxon>
        <taxon>core chlorophytes</taxon>
        <taxon>Chlorophyceae</taxon>
        <taxon>CS clade</taxon>
        <taxon>Chlamydomonadales</taxon>
        <taxon>Tetrabaenaceae</taxon>
        <taxon>Tetrabaena</taxon>
    </lineage>
</organism>
<dbReference type="EMBL" id="PGGS01000075">
    <property type="protein sequence ID" value="PNH09882.1"/>
    <property type="molecule type" value="Genomic_DNA"/>
</dbReference>
<gene>
    <name evidence="3" type="ORF">TSOC_003459</name>
</gene>
<dbReference type="PANTHER" id="PTHR12295">
    <property type="entry name" value="FURRY-RELATED"/>
    <property type="match status" value="1"/>
</dbReference>
<dbReference type="PANTHER" id="PTHR12295:SF30">
    <property type="entry name" value="PROTEIN FURRY"/>
    <property type="match status" value="1"/>
</dbReference>
<dbReference type="GO" id="GO:0030427">
    <property type="term" value="C:site of polarized growth"/>
    <property type="evidence" value="ECO:0007669"/>
    <property type="project" value="TreeGrafter"/>
</dbReference>
<dbReference type="OrthoDB" id="6287725at2759"/>
<sequence>MNASDARDARRVVQVLVPAIPPPVLDYVFASIAGSAAASRARVRQLTEAVREDAMHMLHVLSQREWQHGGGGGGPEGADSFFGTGAGGGGGGGGTAAGGRGLTSSRNSRGSLAPAGGSDHDGPAGGSGGGEEGGAAVVVLGSLQDSYQQFQYQLSYRLARDHPELSEALCEEVMTRQLQCDDGLAQLPMLTSLAPWMENLAIAFPWRGNW</sequence>
<protein>
    <recommendedName>
        <fullName evidence="2">Cell morphogenesis central region domain-containing protein</fullName>
    </recommendedName>
</protein>